<gene>
    <name evidence="3" type="ORF">JJ685_22635</name>
</gene>
<proteinExistence type="predicted"/>
<protein>
    <recommendedName>
        <fullName evidence="5">DUF1190 domain-containing protein</fullName>
    </recommendedName>
</protein>
<dbReference type="AlphaFoldDB" id="A0A936Z2T0"/>
<reference evidence="3 4" key="1">
    <citation type="journal article" date="2017" name="Int. J. Syst. Evol. Microbiol.">
        <title>Ramlibacter monticola sp. nov., isolated from forest soil.</title>
        <authorList>
            <person name="Chaudhary D.K."/>
            <person name="Kim J."/>
        </authorList>
    </citation>
    <scope>NUCLEOTIDE SEQUENCE [LARGE SCALE GENOMIC DNA]</scope>
    <source>
        <strain evidence="3 4">KACC 19175</strain>
    </source>
</reference>
<keyword evidence="4" id="KW-1185">Reference proteome</keyword>
<keyword evidence="2" id="KW-0732">Signal</keyword>
<dbReference type="RefSeq" id="WP_201676630.1">
    <property type="nucleotide sequence ID" value="NZ_JAEQNE010000007.1"/>
</dbReference>
<evidence type="ECO:0000313" key="4">
    <source>
        <dbReference type="Proteomes" id="UP000599109"/>
    </source>
</evidence>
<feature type="compositionally biased region" description="Low complexity" evidence="1">
    <location>
        <begin position="134"/>
        <end position="167"/>
    </location>
</feature>
<organism evidence="3 4">
    <name type="scientific">Ramlibacter monticola</name>
    <dbReference type="NCBI Taxonomy" id="1926872"/>
    <lineage>
        <taxon>Bacteria</taxon>
        <taxon>Pseudomonadati</taxon>
        <taxon>Pseudomonadota</taxon>
        <taxon>Betaproteobacteria</taxon>
        <taxon>Burkholderiales</taxon>
        <taxon>Comamonadaceae</taxon>
        <taxon>Ramlibacter</taxon>
    </lineage>
</organism>
<evidence type="ECO:0000256" key="2">
    <source>
        <dbReference type="SAM" id="SignalP"/>
    </source>
</evidence>
<feature type="chain" id="PRO_5037358564" description="DUF1190 domain-containing protein" evidence="2">
    <location>
        <begin position="28"/>
        <end position="174"/>
    </location>
</feature>
<accession>A0A936Z2T0</accession>
<name>A0A936Z2T0_9BURK</name>
<evidence type="ECO:0008006" key="5">
    <source>
        <dbReference type="Google" id="ProtNLM"/>
    </source>
</evidence>
<dbReference type="Proteomes" id="UP000599109">
    <property type="component" value="Unassembled WGS sequence"/>
</dbReference>
<comment type="caution">
    <text evidence="3">The sequence shown here is derived from an EMBL/GenBank/DDBJ whole genome shotgun (WGS) entry which is preliminary data.</text>
</comment>
<sequence length="174" mass="17719">MKKTDRSLKAMLSFGAAALLAVGAATAQVASDKAFPGAESIDSSGSYQSELSACRSGHTQQDLATCLKEARNAQAEKQRGRLEDYALNAAARCEYHTLADDRAACRSRMLGNTGDVEGSVAAGGLLRESETVIGSSSSTSSMGASPSSPTMGNSSSPMGSSSMPSMGSSGGSKY</sequence>
<evidence type="ECO:0000313" key="3">
    <source>
        <dbReference type="EMBL" id="MBL0393953.1"/>
    </source>
</evidence>
<evidence type="ECO:0000256" key="1">
    <source>
        <dbReference type="SAM" id="MobiDB-lite"/>
    </source>
</evidence>
<feature type="region of interest" description="Disordered" evidence="1">
    <location>
        <begin position="116"/>
        <end position="174"/>
    </location>
</feature>
<feature type="signal peptide" evidence="2">
    <location>
        <begin position="1"/>
        <end position="27"/>
    </location>
</feature>
<dbReference type="EMBL" id="JAEQNE010000007">
    <property type="protein sequence ID" value="MBL0393953.1"/>
    <property type="molecule type" value="Genomic_DNA"/>
</dbReference>